<proteinExistence type="inferred from homology"/>
<feature type="domain" description="GS catalytic" evidence="3">
    <location>
        <begin position="537"/>
        <end position="876"/>
    </location>
</feature>
<dbReference type="SMART" id="SM01230">
    <property type="entry name" value="Gln-synt_C"/>
    <property type="match status" value="1"/>
</dbReference>
<dbReference type="AlphaFoldDB" id="A0A9P8L0L0"/>
<dbReference type="PANTHER" id="PTHR43383">
    <property type="entry name" value="NODULIN 6"/>
    <property type="match status" value="1"/>
</dbReference>
<comment type="similarity">
    <text evidence="1 2">Belongs to the glutamine synthetase family.</text>
</comment>
<keyword evidence="5" id="KW-1185">Reference proteome</keyword>
<dbReference type="InterPro" id="IPR014746">
    <property type="entry name" value="Gln_synth/guanido_kin_cat_dom"/>
</dbReference>
<dbReference type="GO" id="GO:0004356">
    <property type="term" value="F:glutamine synthetase activity"/>
    <property type="evidence" value="ECO:0007669"/>
    <property type="project" value="InterPro"/>
</dbReference>
<dbReference type="InterPro" id="IPR006680">
    <property type="entry name" value="Amidohydro-rel"/>
</dbReference>
<dbReference type="Gene3D" id="3.20.20.140">
    <property type="entry name" value="Metal-dependent hydrolases"/>
    <property type="match status" value="1"/>
</dbReference>
<evidence type="ECO:0000259" key="3">
    <source>
        <dbReference type="PROSITE" id="PS51987"/>
    </source>
</evidence>
<organism evidence="4 5">
    <name type="scientific">Glutinoglossum americanum</name>
    <dbReference type="NCBI Taxonomy" id="1670608"/>
    <lineage>
        <taxon>Eukaryota</taxon>
        <taxon>Fungi</taxon>
        <taxon>Dikarya</taxon>
        <taxon>Ascomycota</taxon>
        <taxon>Pezizomycotina</taxon>
        <taxon>Geoglossomycetes</taxon>
        <taxon>Geoglossales</taxon>
        <taxon>Geoglossaceae</taxon>
        <taxon>Glutinoglossum</taxon>
    </lineage>
</organism>
<dbReference type="PANTHER" id="PTHR43383:SF2">
    <property type="entry name" value="AMIDOHYDROLASE 2 FAMILY PROTEIN"/>
    <property type="match status" value="1"/>
</dbReference>
<dbReference type="OrthoDB" id="3364440at2759"/>
<reference evidence="4" key="1">
    <citation type="submission" date="2021-03" db="EMBL/GenBank/DDBJ databases">
        <title>Comparative genomics and phylogenomic investigation of the class Geoglossomycetes provide insights into ecological specialization and systematics.</title>
        <authorList>
            <person name="Melie T."/>
            <person name="Pirro S."/>
            <person name="Miller A.N."/>
            <person name="Quandt A."/>
        </authorList>
    </citation>
    <scope>NUCLEOTIDE SEQUENCE</scope>
    <source>
        <strain evidence="4">GBOQ0MN5Z8</strain>
    </source>
</reference>
<gene>
    <name evidence="4" type="ORF">FGG08_001150</name>
</gene>
<evidence type="ECO:0000313" key="5">
    <source>
        <dbReference type="Proteomes" id="UP000698800"/>
    </source>
</evidence>
<dbReference type="EMBL" id="JAGHQL010000014">
    <property type="protein sequence ID" value="KAH0544783.1"/>
    <property type="molecule type" value="Genomic_DNA"/>
</dbReference>
<name>A0A9P8L0L0_9PEZI</name>
<dbReference type="SUPFAM" id="SSF51556">
    <property type="entry name" value="Metallo-dependent hydrolases"/>
    <property type="match status" value="1"/>
</dbReference>
<sequence length="1095" mass="122071">MKPLIDAVRETPIIDHHAHNLLLPSHIASRQFLSITTEANGQALEHTASTLAHIRAVKQLAHVLDSCEPTWEAVQDRIREERNVAGDNWARRCLFGIESVLIDDGLDEDTVYPYSWHDRLVRSKCKRIVRIEKVAEEVLKKHLKQHKDPNAVRFIKSPSEVIGDFLGKIGAAIKDPEVAGFKSVICYRTGLAIPDFGGLDFPAAIEPLFNGNNENSIDPDRLEDECLGPYFVHLTARLLAQSASGSQLSKPLQFHTGLGDNDISLQLSSPSHLESFIETYPAVPVVLLHASYPFTKEAGYLTSVYKNVFMDIGEVFPMVSQDGQERVVREALELCPTEKLMWSTDGHWFPETFLLAVMQVRDAMEKVLTEYVLRGALDVNQAVKAVEDIFFNTSNKLYKLGLSLPSPSQAMLQRNYPWAPSSDSKKIDPAPFIRFLSENPSTKYLRLQWLDYTATNRVRILPINHALLLFREGKSLGITKAVLGLTQNDLISPGFGATGEYSLTPCFESLRRGQRFGYATVQCEFREKTREEVAICPRTALRRIVEKAATHGLQFLIGFEIEVVFMGVSFKDGLFHYGENALSEGHAWSTSRALQSNDVTTLIEAILDAFENSSIGLQQFHPESSPGQYEFVLDPLPPLQAIDTLLAAREIISTLAATLFPQQPLRATFIPRPSPNAAGTGAHVHISMAPSANCDMFYAGVLKHLQAIVAFTYSNSLSYERVKDGIWAGGSRVAWGTQNRETPLRKIEDSHWEVKCVDGLANMYLALSAILGAGLQGILDREELIMKDCLADPSTLSARELLSLGIQDNIPANFPKALACLRRDEALKGAVGREMVDAYLAVKGKEGEILEGMGEDKRRQWLIESFPINDFIAGLILIKDILKALDDGTGSSTEYRGLIQEPSSRENALVKMTNLNLGEIQQSQHTAVEQIAAQCQNTINEFITRVKKYQPILRSGGPSPASRDSTRKTQRALCEGAIYINDKERVPIASGSRRSTVSQYRKLDEQSEEIFGQGRALRTIQGSIQESHNVLTESKNILAAHGNLFRVLNKQGDVEFGAMAFGWNIEWREKTAEFLHWKQGRWTATKRIDWNTEEG</sequence>
<dbReference type="Pfam" id="PF04909">
    <property type="entry name" value="Amidohydro_2"/>
    <property type="match status" value="1"/>
</dbReference>
<dbReference type="InterPro" id="IPR032466">
    <property type="entry name" value="Metal_Hydrolase"/>
</dbReference>
<dbReference type="SUPFAM" id="SSF55931">
    <property type="entry name" value="Glutamine synthetase/guanido kinase"/>
    <property type="match status" value="1"/>
</dbReference>
<evidence type="ECO:0000256" key="1">
    <source>
        <dbReference type="PROSITE-ProRule" id="PRU01331"/>
    </source>
</evidence>
<accession>A0A9P8L0L0</accession>
<dbReference type="Pfam" id="PF00120">
    <property type="entry name" value="Gln-synt_C"/>
    <property type="match status" value="1"/>
</dbReference>
<dbReference type="GO" id="GO:0016787">
    <property type="term" value="F:hydrolase activity"/>
    <property type="evidence" value="ECO:0007669"/>
    <property type="project" value="InterPro"/>
</dbReference>
<comment type="caution">
    <text evidence="4">The sequence shown here is derived from an EMBL/GenBank/DDBJ whole genome shotgun (WGS) entry which is preliminary data.</text>
</comment>
<dbReference type="Gene3D" id="3.30.590.10">
    <property type="entry name" value="Glutamine synthetase/guanido kinase, catalytic domain"/>
    <property type="match status" value="1"/>
</dbReference>
<protein>
    <recommendedName>
        <fullName evidence="3">GS catalytic domain-containing protein</fullName>
    </recommendedName>
</protein>
<evidence type="ECO:0000256" key="2">
    <source>
        <dbReference type="RuleBase" id="RU000384"/>
    </source>
</evidence>
<dbReference type="InterPro" id="IPR008146">
    <property type="entry name" value="Gln_synth_cat_dom"/>
</dbReference>
<evidence type="ECO:0000313" key="4">
    <source>
        <dbReference type="EMBL" id="KAH0544783.1"/>
    </source>
</evidence>
<dbReference type="Proteomes" id="UP000698800">
    <property type="component" value="Unassembled WGS sequence"/>
</dbReference>
<dbReference type="PROSITE" id="PS51987">
    <property type="entry name" value="GS_CATALYTIC"/>
    <property type="match status" value="1"/>
</dbReference>